<gene>
    <name evidence="1" type="ORF">TO10_v1_1670001</name>
</gene>
<accession>A0A0S4WMT1</accession>
<evidence type="ECO:0000313" key="1">
    <source>
        <dbReference type="EMBL" id="CUV48136.1"/>
    </source>
</evidence>
<name>A0A0S4WMT1_RALSL</name>
<proteinExistence type="predicted"/>
<dbReference type="EMBL" id="LN899827">
    <property type="protein sequence ID" value="CUV48136.1"/>
    <property type="molecule type" value="Genomic_DNA"/>
</dbReference>
<sequence>MSDLRGWLAVWCADAFAGWFKDLLFSLGNLLVLNYFVSVCGHQESLTRIGARTLRRQLRPGTGHLAFDCECFPHGQ</sequence>
<organism evidence="1">
    <name type="scientific">Ralstonia solanacearum</name>
    <name type="common">Pseudomonas solanacearum</name>
    <dbReference type="NCBI Taxonomy" id="305"/>
    <lineage>
        <taxon>Bacteria</taxon>
        <taxon>Pseudomonadati</taxon>
        <taxon>Pseudomonadota</taxon>
        <taxon>Betaproteobacteria</taxon>
        <taxon>Burkholderiales</taxon>
        <taxon>Burkholderiaceae</taxon>
        <taxon>Ralstonia</taxon>
        <taxon>Ralstonia solanacearum species complex</taxon>
    </lineage>
</organism>
<protein>
    <submittedName>
        <fullName evidence="1">Uncharacterized protein</fullName>
    </submittedName>
</protein>
<dbReference type="AlphaFoldDB" id="A0A0S4WMT1"/>
<reference evidence="1" key="1">
    <citation type="submission" date="2015-10" db="EMBL/GenBank/DDBJ databases">
        <authorList>
            <person name="Gilbert D.G."/>
        </authorList>
    </citation>
    <scope>NUCLEOTIDE SEQUENCE</scope>
    <source>
        <strain evidence="1">Phyl III-seqv23</strain>
    </source>
</reference>